<dbReference type="AlphaFoldDB" id="A0A975L9Q1"/>
<reference evidence="2" key="1">
    <citation type="submission" date="2021-05" db="EMBL/GenBank/DDBJ databases">
        <authorList>
            <person name="Kaiqin L."/>
            <person name="Jian G."/>
        </authorList>
    </citation>
    <scope>NUCLEOTIDE SEQUENCE</scope>
    <source>
        <strain evidence="2">HDS5</strain>
    </source>
</reference>
<dbReference type="EMBL" id="CP074402">
    <property type="protein sequence ID" value="QVJ01213.1"/>
    <property type="molecule type" value="Genomic_DNA"/>
</dbReference>
<organism evidence="2 3">
    <name type="scientific">Nocardiopsis eucommiae</name>
    <dbReference type="NCBI Taxonomy" id="2831970"/>
    <lineage>
        <taxon>Bacteria</taxon>
        <taxon>Bacillati</taxon>
        <taxon>Actinomycetota</taxon>
        <taxon>Actinomycetes</taxon>
        <taxon>Streptosporangiales</taxon>
        <taxon>Nocardiopsidaceae</taxon>
        <taxon>Nocardiopsis</taxon>
    </lineage>
</organism>
<feature type="chain" id="PRO_5037146834" description="Lipoprotein" evidence="1">
    <location>
        <begin position="26"/>
        <end position="102"/>
    </location>
</feature>
<evidence type="ECO:0000256" key="1">
    <source>
        <dbReference type="SAM" id="SignalP"/>
    </source>
</evidence>
<dbReference type="Proteomes" id="UP000682416">
    <property type="component" value="Chromosome"/>
</dbReference>
<protein>
    <recommendedName>
        <fullName evidence="4">Lipoprotein</fullName>
    </recommendedName>
</protein>
<evidence type="ECO:0000313" key="3">
    <source>
        <dbReference type="Proteomes" id="UP000682416"/>
    </source>
</evidence>
<name>A0A975L9Q1_9ACTN</name>
<sequence length="102" mass="11099">MHRKTPLVLSALMTPLLLAGCAAEAYDQDAHRDMVESYGARTNDMDSVTRVTRAACDAESASAWTDAYLDQGSDPGLLVIGVDQMCPDRLGEFEEALEPHGW</sequence>
<accession>A0A975L9Q1</accession>
<gene>
    <name evidence="2" type="ORF">KGD82_24025</name>
</gene>
<dbReference type="PROSITE" id="PS51257">
    <property type="entry name" value="PROKAR_LIPOPROTEIN"/>
    <property type="match status" value="1"/>
</dbReference>
<evidence type="ECO:0000313" key="2">
    <source>
        <dbReference type="EMBL" id="QVJ01213.1"/>
    </source>
</evidence>
<evidence type="ECO:0008006" key="4">
    <source>
        <dbReference type="Google" id="ProtNLM"/>
    </source>
</evidence>
<feature type="signal peptide" evidence="1">
    <location>
        <begin position="1"/>
        <end position="25"/>
    </location>
</feature>
<dbReference type="KEGG" id="nec:KGD82_24025"/>
<dbReference type="RefSeq" id="WP_378738574.1">
    <property type="nucleotide sequence ID" value="NZ_CBDRIY010000015.1"/>
</dbReference>
<keyword evidence="1" id="KW-0732">Signal</keyword>
<keyword evidence="3" id="KW-1185">Reference proteome</keyword>
<proteinExistence type="predicted"/>